<keyword evidence="10" id="KW-0472">Membrane</keyword>
<evidence type="ECO:0000256" key="4">
    <source>
        <dbReference type="ARBA" id="ARBA00022729"/>
    </source>
</evidence>
<protein>
    <recommendedName>
        <fullName evidence="9">Beta-xylanase</fullName>
        <ecNumber evidence="9">3.2.1.8</ecNumber>
    </recommendedName>
</protein>
<dbReference type="GO" id="GO:0045493">
    <property type="term" value="P:xylan catabolic process"/>
    <property type="evidence" value="ECO:0007669"/>
    <property type="project" value="UniProtKB-KW"/>
</dbReference>
<evidence type="ECO:0000256" key="10">
    <source>
        <dbReference type="SAM" id="Phobius"/>
    </source>
</evidence>
<dbReference type="EC" id="3.2.1.8" evidence="9"/>
<evidence type="ECO:0000256" key="9">
    <source>
        <dbReference type="RuleBase" id="RU361174"/>
    </source>
</evidence>
<dbReference type="Pfam" id="PF00331">
    <property type="entry name" value="Glyco_hydro_10"/>
    <property type="match status" value="1"/>
</dbReference>
<reference evidence="12 13" key="1">
    <citation type="journal article" date="2010" name="J. Bacteriol.">
        <title>Genome sequence of Lentisphaera araneosa HTCC2155T, the type species of the order Lentisphaerales in the phylum Lentisphaerae.</title>
        <authorList>
            <person name="Thrash J.C."/>
            <person name="Cho J.C."/>
            <person name="Vergin K.L."/>
            <person name="Morris R.M."/>
            <person name="Giovannoni S.J."/>
        </authorList>
    </citation>
    <scope>NUCLEOTIDE SEQUENCE [LARGE SCALE GENOMIC DNA]</scope>
    <source>
        <strain evidence="12 13">HTCC2155</strain>
    </source>
</reference>
<keyword evidence="8 9" id="KW-0624">Polysaccharide degradation</keyword>
<organism evidence="12 13">
    <name type="scientific">Lentisphaera araneosa HTCC2155</name>
    <dbReference type="NCBI Taxonomy" id="313628"/>
    <lineage>
        <taxon>Bacteria</taxon>
        <taxon>Pseudomonadati</taxon>
        <taxon>Lentisphaerota</taxon>
        <taxon>Lentisphaeria</taxon>
        <taxon>Lentisphaerales</taxon>
        <taxon>Lentisphaeraceae</taxon>
        <taxon>Lentisphaera</taxon>
    </lineage>
</organism>
<dbReference type="PRINTS" id="PR00134">
    <property type="entry name" value="GLHYDRLASE10"/>
</dbReference>
<keyword evidence="5 9" id="KW-0378">Hydrolase</keyword>
<keyword evidence="6 9" id="KW-0119">Carbohydrate metabolism</keyword>
<evidence type="ECO:0000256" key="5">
    <source>
        <dbReference type="ARBA" id="ARBA00022801"/>
    </source>
</evidence>
<dbReference type="GO" id="GO:0031176">
    <property type="term" value="F:endo-1,4-beta-xylanase activity"/>
    <property type="evidence" value="ECO:0007669"/>
    <property type="project" value="UniProtKB-EC"/>
</dbReference>
<evidence type="ECO:0000256" key="7">
    <source>
        <dbReference type="ARBA" id="ARBA00023295"/>
    </source>
</evidence>
<evidence type="ECO:0000313" key="12">
    <source>
        <dbReference type="EMBL" id="EDM27137.1"/>
    </source>
</evidence>
<keyword evidence="10" id="KW-1133">Transmembrane helix</keyword>
<comment type="catalytic activity">
    <reaction evidence="1 9">
        <text>Endohydrolysis of (1-&gt;4)-beta-D-xylosidic linkages in xylans.</text>
        <dbReference type="EC" id="3.2.1.8"/>
    </reaction>
</comment>
<comment type="caution">
    <text evidence="12">The sequence shown here is derived from an EMBL/GenBank/DDBJ whole genome shotgun (WGS) entry which is preliminary data.</text>
</comment>
<comment type="similarity">
    <text evidence="2 9">Belongs to the glycosyl hydrolase 10 (cellulase F) family.</text>
</comment>
<dbReference type="InterPro" id="IPR044846">
    <property type="entry name" value="GH10"/>
</dbReference>
<dbReference type="PANTHER" id="PTHR31490">
    <property type="entry name" value="GLYCOSYL HYDROLASE"/>
    <property type="match status" value="1"/>
</dbReference>
<dbReference type="Gene3D" id="3.20.20.80">
    <property type="entry name" value="Glycosidases"/>
    <property type="match status" value="1"/>
</dbReference>
<keyword evidence="7 9" id="KW-0326">Glycosidase</keyword>
<gene>
    <name evidence="12" type="ORF">LNTAR_15747</name>
</gene>
<keyword evidence="4" id="KW-0732">Signal</keyword>
<evidence type="ECO:0000256" key="3">
    <source>
        <dbReference type="ARBA" id="ARBA00022651"/>
    </source>
</evidence>
<keyword evidence="13" id="KW-1185">Reference proteome</keyword>
<dbReference type="PROSITE" id="PS51760">
    <property type="entry name" value="GH10_2"/>
    <property type="match status" value="1"/>
</dbReference>
<keyword evidence="3" id="KW-0858">Xylan degradation</keyword>
<feature type="domain" description="GH10" evidence="11">
    <location>
        <begin position="147"/>
        <end position="437"/>
    </location>
</feature>
<keyword evidence="10" id="KW-0812">Transmembrane</keyword>
<evidence type="ECO:0000256" key="1">
    <source>
        <dbReference type="ARBA" id="ARBA00000681"/>
    </source>
</evidence>
<dbReference type="OrthoDB" id="9815836at2"/>
<dbReference type="InterPro" id="IPR017853">
    <property type="entry name" value="GH"/>
</dbReference>
<dbReference type="EMBL" id="ABCK01000011">
    <property type="protein sequence ID" value="EDM27137.1"/>
    <property type="molecule type" value="Genomic_DNA"/>
</dbReference>
<dbReference type="SMART" id="SM00633">
    <property type="entry name" value="Glyco_10"/>
    <property type="match status" value="1"/>
</dbReference>
<dbReference type="PANTHER" id="PTHR31490:SF88">
    <property type="entry name" value="BETA-XYLANASE"/>
    <property type="match status" value="1"/>
</dbReference>
<name>A6DME7_9BACT</name>
<dbReference type="InterPro" id="IPR001000">
    <property type="entry name" value="GH10_dom"/>
</dbReference>
<evidence type="ECO:0000256" key="2">
    <source>
        <dbReference type="ARBA" id="ARBA00007495"/>
    </source>
</evidence>
<proteinExistence type="inferred from homology"/>
<evidence type="ECO:0000313" key="13">
    <source>
        <dbReference type="Proteomes" id="UP000004947"/>
    </source>
</evidence>
<dbReference type="Proteomes" id="UP000004947">
    <property type="component" value="Unassembled WGS sequence"/>
</dbReference>
<evidence type="ECO:0000256" key="8">
    <source>
        <dbReference type="ARBA" id="ARBA00023326"/>
    </source>
</evidence>
<evidence type="ECO:0000259" key="11">
    <source>
        <dbReference type="PROSITE" id="PS51760"/>
    </source>
</evidence>
<dbReference type="SUPFAM" id="SSF51445">
    <property type="entry name" value="(Trans)glycosidases"/>
    <property type="match status" value="1"/>
</dbReference>
<dbReference type="RefSeq" id="WP_007279045.1">
    <property type="nucleotide sequence ID" value="NZ_ABCK01000011.1"/>
</dbReference>
<dbReference type="eggNOG" id="COG3693">
    <property type="taxonomic scope" value="Bacteria"/>
</dbReference>
<dbReference type="STRING" id="313628.LNTAR_15747"/>
<accession>A6DME7</accession>
<evidence type="ECO:0000256" key="6">
    <source>
        <dbReference type="ARBA" id="ARBA00023277"/>
    </source>
</evidence>
<sequence length="489" mass="56743">MPKTRSHTRKRQEKPKQSSFSLLLKIFMILGLSTFILVCIFWNSGQKVDVSELQIADIPYSEVGSEVKKLPQEYKSVAYLIKKQEKAPWFQQVTKRVEEHRKSDLVLVLKDSQGNSIAHTDVKINLESHDFHHGGIMSIWQFSGVRKSTKPYIDPKIYRSKFLDLFNATGFNNAFKPKLEKSHAEHLPKAIQWAKENKIPLRGHTLIWPGEKHLPKEVLEHKDNKTKLRKACNDMIRRWAKKWDLYEWDVINEPRANHMVQDKLGKSEEAKWFKLAKQAAKNPNVKLYLNEYQIVSGVKDSFKDSYEKNVQDLLDQGTPLHGLGIQSRFKFDISPEQIYKNLNRLNKFNLPIKGTEFEVVDLKRKLSDQQRAEITFQVASTYFSHKLVKGLYVWTIFQSSKTAMLNGKPSWGYSSFMINADGSLNANGLVWKYLFKTLWTTKASVKTNELGIAKIKVFKGRYKVSFTHQGKKVNKTIQLDKNKIIEIKL</sequence>
<feature type="transmembrane region" description="Helical" evidence="10">
    <location>
        <begin position="20"/>
        <end position="43"/>
    </location>
</feature>
<dbReference type="AlphaFoldDB" id="A6DME7"/>